<gene>
    <name evidence="2" type="ORF">SAMN04488126_10392</name>
</gene>
<organism evidence="2 3">
    <name type="scientific">Bhargavaea beijingensis</name>
    <dbReference type="NCBI Taxonomy" id="426756"/>
    <lineage>
        <taxon>Bacteria</taxon>
        <taxon>Bacillati</taxon>
        <taxon>Bacillota</taxon>
        <taxon>Bacilli</taxon>
        <taxon>Bacillales</taxon>
        <taxon>Caryophanaceae</taxon>
        <taxon>Bhargavaea</taxon>
    </lineage>
</organism>
<keyword evidence="1" id="KW-0812">Transmembrane</keyword>
<reference evidence="2 3" key="1">
    <citation type="submission" date="2016-10" db="EMBL/GenBank/DDBJ databases">
        <authorList>
            <person name="de Groot N.N."/>
        </authorList>
    </citation>
    <scope>NUCLEOTIDE SEQUENCE [LARGE SCALE GENOMIC DNA]</scope>
    <source>
        <strain evidence="2 3">CGMCC 1.6762</strain>
    </source>
</reference>
<evidence type="ECO:0000313" key="3">
    <source>
        <dbReference type="Proteomes" id="UP000198823"/>
    </source>
</evidence>
<sequence length="75" mass="8833">MLCLKGSNKSRPLPFNIINKLRTEPWTLKSLGSVLRMVKTGFSMWLKYNYFTFFVTVFVFFALSDAEMVMVVFFF</sequence>
<dbReference type="AlphaFoldDB" id="A0A1G6ZYD0"/>
<keyword evidence="1" id="KW-1133">Transmembrane helix</keyword>
<feature type="transmembrane region" description="Helical" evidence="1">
    <location>
        <begin position="50"/>
        <end position="74"/>
    </location>
</feature>
<proteinExistence type="predicted"/>
<dbReference type="EMBL" id="FNAR01000003">
    <property type="protein sequence ID" value="SDE06845.1"/>
    <property type="molecule type" value="Genomic_DNA"/>
</dbReference>
<protein>
    <submittedName>
        <fullName evidence="2">Uncharacterized protein</fullName>
    </submittedName>
</protein>
<keyword evidence="1" id="KW-0472">Membrane</keyword>
<accession>A0A1G6ZYD0</accession>
<name>A0A1G6ZYD0_9BACL</name>
<evidence type="ECO:0000256" key="1">
    <source>
        <dbReference type="SAM" id="Phobius"/>
    </source>
</evidence>
<evidence type="ECO:0000313" key="2">
    <source>
        <dbReference type="EMBL" id="SDE06845.1"/>
    </source>
</evidence>
<dbReference type="Proteomes" id="UP000198823">
    <property type="component" value="Unassembled WGS sequence"/>
</dbReference>